<evidence type="ECO:0000313" key="4">
    <source>
        <dbReference type="Proteomes" id="UP000249720"/>
    </source>
</evidence>
<accession>A0A2W7RN99</accession>
<dbReference type="PANTHER" id="PTHR30469">
    <property type="entry name" value="MULTIDRUG RESISTANCE PROTEIN MDTA"/>
    <property type="match status" value="1"/>
</dbReference>
<protein>
    <submittedName>
        <fullName evidence="3">CusB/HlyD membrane fusion family barrel-sandwich protein</fullName>
    </submittedName>
</protein>
<dbReference type="Proteomes" id="UP000249720">
    <property type="component" value="Unassembled WGS sequence"/>
</dbReference>
<evidence type="ECO:0000259" key="2">
    <source>
        <dbReference type="Pfam" id="PF25984"/>
    </source>
</evidence>
<dbReference type="PROSITE" id="PS51257">
    <property type="entry name" value="PROKAR_LIPOPROTEIN"/>
    <property type="match status" value="1"/>
</dbReference>
<keyword evidence="4" id="KW-1185">Reference proteome</keyword>
<dbReference type="OrthoDB" id="869610at2"/>
<dbReference type="Pfam" id="PF25984">
    <property type="entry name" value="BSH_YknX"/>
    <property type="match status" value="1"/>
</dbReference>
<organism evidence="3 4">
    <name type="scientific">Hydrotalea sandarakina</name>
    <dbReference type="NCBI Taxonomy" id="1004304"/>
    <lineage>
        <taxon>Bacteria</taxon>
        <taxon>Pseudomonadati</taxon>
        <taxon>Bacteroidota</taxon>
        <taxon>Chitinophagia</taxon>
        <taxon>Chitinophagales</taxon>
        <taxon>Chitinophagaceae</taxon>
        <taxon>Hydrotalea</taxon>
    </lineage>
</organism>
<gene>
    <name evidence="3" type="ORF">LX80_02668</name>
</gene>
<dbReference type="PANTHER" id="PTHR30469:SF15">
    <property type="entry name" value="HLYD FAMILY OF SECRETION PROTEINS"/>
    <property type="match status" value="1"/>
</dbReference>
<comment type="caution">
    <text evidence="3">The sequence shown here is derived from an EMBL/GenBank/DDBJ whole genome shotgun (WGS) entry which is preliminary data.</text>
</comment>
<feature type="domain" description="YknX-like barrel-sandwich hybrid" evidence="2">
    <location>
        <begin position="54"/>
        <end position="211"/>
    </location>
</feature>
<dbReference type="Pfam" id="PF25954">
    <property type="entry name" value="Beta-barrel_RND_2"/>
    <property type="match status" value="1"/>
</dbReference>
<dbReference type="Gene3D" id="2.40.50.100">
    <property type="match status" value="1"/>
</dbReference>
<dbReference type="RefSeq" id="WP_111297158.1">
    <property type="nucleotide sequence ID" value="NZ_QKZV01000012.1"/>
</dbReference>
<sequence length="357" mass="39244">MRITFAILILFGILVGCRSNKNTIHPTQQNIVEAVYASGIVKSNNQYQAFATVTGLIDTIYVTEGQRVKKGQPILHIKNTAPRLSTENAAIAAENASVAANAARLNEAKINIATTKAQLDNATTLLQRQRNLWAQQIGTKNDLDARELAYTNALHAWQAAQLQYDDLKKQIDFGAQQAKKNLAIAGTNAGDFIVRSDVDGMVYQLNKKKGELVSPQSAVALVGEAGVFLLELQVDEHDIARIQNGMQVLYTMDSYKDKVFEAKVVKIYPSMDAQTRTFKVDAILVQSPPVLYPNLTLEANIVIRQHNNVITIPANYLLPGDSVLLANGKKQKVVVGIRDYQKVEIVSGISAQDELME</sequence>
<dbReference type="Gene3D" id="2.40.30.170">
    <property type="match status" value="1"/>
</dbReference>
<dbReference type="InterPro" id="IPR058792">
    <property type="entry name" value="Beta-barrel_RND_2"/>
</dbReference>
<dbReference type="EMBL" id="QKZV01000012">
    <property type="protein sequence ID" value="PZX59950.1"/>
    <property type="molecule type" value="Genomic_DNA"/>
</dbReference>
<name>A0A2W7RN99_9BACT</name>
<dbReference type="AlphaFoldDB" id="A0A2W7RN99"/>
<dbReference type="InterPro" id="IPR058639">
    <property type="entry name" value="BSH_YknX-like"/>
</dbReference>
<feature type="domain" description="CusB-like beta-barrel" evidence="1">
    <location>
        <begin position="230"/>
        <end position="300"/>
    </location>
</feature>
<dbReference type="GO" id="GO:1990281">
    <property type="term" value="C:efflux pump complex"/>
    <property type="evidence" value="ECO:0007669"/>
    <property type="project" value="TreeGrafter"/>
</dbReference>
<reference evidence="3 4" key="1">
    <citation type="submission" date="2018-06" db="EMBL/GenBank/DDBJ databases">
        <title>Genomic Encyclopedia of Archaeal and Bacterial Type Strains, Phase II (KMG-II): from individual species to whole genera.</title>
        <authorList>
            <person name="Goeker M."/>
        </authorList>
    </citation>
    <scope>NUCLEOTIDE SEQUENCE [LARGE SCALE GENOMIC DNA]</scope>
    <source>
        <strain evidence="3 4">DSM 23241</strain>
    </source>
</reference>
<evidence type="ECO:0000259" key="1">
    <source>
        <dbReference type="Pfam" id="PF25954"/>
    </source>
</evidence>
<proteinExistence type="predicted"/>
<dbReference type="SUPFAM" id="SSF111369">
    <property type="entry name" value="HlyD-like secretion proteins"/>
    <property type="match status" value="1"/>
</dbReference>
<dbReference type="GO" id="GO:0015562">
    <property type="term" value="F:efflux transmembrane transporter activity"/>
    <property type="evidence" value="ECO:0007669"/>
    <property type="project" value="TreeGrafter"/>
</dbReference>
<evidence type="ECO:0000313" key="3">
    <source>
        <dbReference type="EMBL" id="PZX59950.1"/>
    </source>
</evidence>